<protein>
    <submittedName>
        <fullName evidence="1">Uncharacterized protein</fullName>
    </submittedName>
</protein>
<evidence type="ECO:0000313" key="1">
    <source>
        <dbReference type="EMBL" id="EEB24628.1"/>
    </source>
</evidence>
<dbReference type="HOGENOM" id="CLU_3265585_0_0_10"/>
<reference evidence="1 2" key="2">
    <citation type="submission" date="2008-10" db="EMBL/GenBank/DDBJ databases">
        <authorList>
            <person name="Fulton L."/>
            <person name="Clifton S."/>
            <person name="Fulton B."/>
            <person name="Xu J."/>
            <person name="Minx P."/>
            <person name="Pepin K.H."/>
            <person name="Johnson M."/>
            <person name="Thiruvilangam P."/>
            <person name="Bhonagiri V."/>
            <person name="Nash W.E."/>
            <person name="Mardis E.R."/>
            <person name="Wilson R.K."/>
        </authorList>
    </citation>
    <scope>NUCLEOTIDE SEQUENCE [LARGE SCALE GENOMIC DNA]</scope>
    <source>
        <strain evidence="1 2">DSM 17855</strain>
    </source>
</reference>
<dbReference type="Proteomes" id="UP000004849">
    <property type="component" value="Unassembled WGS sequence"/>
</dbReference>
<sequence length="41" mass="4926">MLYVVCNWFISLIHLRCKDNSFMYIFKINIHKSSSVTFGRI</sequence>
<proteinExistence type="predicted"/>
<dbReference type="AlphaFoldDB" id="B6W048"/>
<name>B6W048_9BACT</name>
<gene>
    <name evidence="1" type="ORF">BACDOR_02926</name>
</gene>
<reference evidence="1 2" key="1">
    <citation type="submission" date="2008-10" db="EMBL/GenBank/DDBJ databases">
        <title>Draft genome sequence of Bacteroides dorei (DSM 17855).</title>
        <authorList>
            <person name="Sudarsanam P."/>
            <person name="Ley R."/>
            <person name="Guruge J."/>
            <person name="Turnbaugh P.J."/>
            <person name="Mahowald M."/>
            <person name="Liep D."/>
            <person name="Gordon J."/>
        </authorList>
    </citation>
    <scope>NUCLEOTIDE SEQUENCE [LARGE SCALE GENOMIC DNA]</scope>
    <source>
        <strain evidence="1 2">DSM 17855</strain>
    </source>
</reference>
<accession>B6W048</accession>
<dbReference type="EMBL" id="ABWZ01000058">
    <property type="protein sequence ID" value="EEB24628.1"/>
    <property type="molecule type" value="Genomic_DNA"/>
</dbReference>
<organism evidence="1 2">
    <name type="scientific">Phocaeicola dorei DSM 17855</name>
    <dbReference type="NCBI Taxonomy" id="483217"/>
    <lineage>
        <taxon>Bacteria</taxon>
        <taxon>Pseudomonadati</taxon>
        <taxon>Bacteroidota</taxon>
        <taxon>Bacteroidia</taxon>
        <taxon>Bacteroidales</taxon>
        <taxon>Bacteroidaceae</taxon>
        <taxon>Phocaeicola</taxon>
    </lineage>
</organism>
<evidence type="ECO:0000313" key="2">
    <source>
        <dbReference type="Proteomes" id="UP000004849"/>
    </source>
</evidence>